<dbReference type="Proteomes" id="UP000054549">
    <property type="component" value="Unassembled WGS sequence"/>
</dbReference>
<dbReference type="AlphaFoldDB" id="A0A0C2SBR1"/>
<accession>A0A0C2SBR1</accession>
<dbReference type="OrthoDB" id="3244905at2759"/>
<dbReference type="EMBL" id="KN818301">
    <property type="protein sequence ID" value="KIL60295.1"/>
    <property type="molecule type" value="Genomic_DNA"/>
</dbReference>
<dbReference type="InParanoid" id="A0A0C2SBR1"/>
<proteinExistence type="predicted"/>
<keyword evidence="2" id="KW-1185">Reference proteome</keyword>
<dbReference type="HOGENOM" id="CLU_083669_0_0_1"/>
<sequence length="247" mass="27014">MAHYLSSAVNSSISPFTGRSVQPTLWRGTLTVTGIRASDRNSSQNLHVTAVETDGESRIDLWPHQLFVYAKYNSPVLREFIAWVNQNNPPTCTVMPTQFSDADENAINQSTFRSLSRVLYETQTIAVAAWDVDSVPGTGIVFYPAQNSSAMLVGVFLQGPFPDFILGVSTPLQLPQTRQLSYNHGTGAGSYDTAYSRPTSSPASSGSHSPVDSYPYMAISGYAAQNQSAGYDATYPYTRAQNQQRYV</sequence>
<reference evidence="1 2" key="1">
    <citation type="submission" date="2014-04" db="EMBL/GenBank/DDBJ databases">
        <title>Evolutionary Origins and Diversification of the Mycorrhizal Mutualists.</title>
        <authorList>
            <consortium name="DOE Joint Genome Institute"/>
            <consortium name="Mycorrhizal Genomics Consortium"/>
            <person name="Kohler A."/>
            <person name="Kuo A."/>
            <person name="Nagy L.G."/>
            <person name="Floudas D."/>
            <person name="Copeland A."/>
            <person name="Barry K.W."/>
            <person name="Cichocki N."/>
            <person name="Veneault-Fourrey C."/>
            <person name="LaButti K."/>
            <person name="Lindquist E.A."/>
            <person name="Lipzen A."/>
            <person name="Lundell T."/>
            <person name="Morin E."/>
            <person name="Murat C."/>
            <person name="Riley R."/>
            <person name="Ohm R."/>
            <person name="Sun H."/>
            <person name="Tunlid A."/>
            <person name="Henrissat B."/>
            <person name="Grigoriev I.V."/>
            <person name="Hibbett D.S."/>
            <person name="Martin F."/>
        </authorList>
    </citation>
    <scope>NUCLEOTIDE SEQUENCE [LARGE SCALE GENOMIC DNA]</scope>
    <source>
        <strain evidence="1 2">Koide BX008</strain>
    </source>
</reference>
<protein>
    <submittedName>
        <fullName evidence="1">Uncharacterized protein</fullName>
    </submittedName>
</protein>
<organism evidence="1 2">
    <name type="scientific">Amanita muscaria (strain Koide BX008)</name>
    <dbReference type="NCBI Taxonomy" id="946122"/>
    <lineage>
        <taxon>Eukaryota</taxon>
        <taxon>Fungi</taxon>
        <taxon>Dikarya</taxon>
        <taxon>Basidiomycota</taxon>
        <taxon>Agaricomycotina</taxon>
        <taxon>Agaricomycetes</taxon>
        <taxon>Agaricomycetidae</taxon>
        <taxon>Agaricales</taxon>
        <taxon>Pluteineae</taxon>
        <taxon>Amanitaceae</taxon>
        <taxon>Amanita</taxon>
    </lineage>
</organism>
<evidence type="ECO:0000313" key="2">
    <source>
        <dbReference type="Proteomes" id="UP000054549"/>
    </source>
</evidence>
<evidence type="ECO:0000313" key="1">
    <source>
        <dbReference type="EMBL" id="KIL60295.1"/>
    </source>
</evidence>
<gene>
    <name evidence="1" type="ORF">M378DRAFT_26607</name>
</gene>
<name>A0A0C2SBR1_AMAMK</name>